<dbReference type="Gene3D" id="3.30.230.10">
    <property type="match status" value="1"/>
</dbReference>
<keyword evidence="6 10" id="KW-0418">Kinase</keyword>
<dbReference type="UniPathway" id="UPA00056">
    <property type="reaction ID" value="UER00094"/>
</dbReference>
<dbReference type="Proteomes" id="UP000198892">
    <property type="component" value="Unassembled WGS sequence"/>
</dbReference>
<dbReference type="Pfam" id="PF00288">
    <property type="entry name" value="GHMP_kinases_N"/>
    <property type="match status" value="1"/>
</dbReference>
<dbReference type="PIRSF" id="PIRSF010376">
    <property type="entry name" value="IspE"/>
    <property type="match status" value="1"/>
</dbReference>
<feature type="active site" evidence="10">
    <location>
        <position position="137"/>
    </location>
</feature>
<dbReference type="AlphaFoldDB" id="A0A1I5WMG1"/>
<dbReference type="GO" id="GO:0016114">
    <property type="term" value="P:terpenoid biosynthetic process"/>
    <property type="evidence" value="ECO:0007669"/>
    <property type="project" value="UniProtKB-UniRule"/>
</dbReference>
<keyword evidence="14" id="KW-1185">Reference proteome</keyword>
<evidence type="ECO:0000256" key="10">
    <source>
        <dbReference type="HAMAP-Rule" id="MF_00061"/>
    </source>
</evidence>
<dbReference type="GO" id="GO:0019288">
    <property type="term" value="P:isopentenyl diphosphate biosynthetic process, methylerythritol 4-phosphate pathway"/>
    <property type="evidence" value="ECO:0007669"/>
    <property type="project" value="UniProtKB-UniRule"/>
</dbReference>
<keyword evidence="7 10" id="KW-0067">ATP-binding</keyword>
<dbReference type="InterPro" id="IPR036554">
    <property type="entry name" value="GHMP_kinase_C_sf"/>
</dbReference>
<evidence type="ECO:0000256" key="4">
    <source>
        <dbReference type="ARBA" id="ARBA00022679"/>
    </source>
</evidence>
<evidence type="ECO:0000256" key="9">
    <source>
        <dbReference type="ARBA" id="ARBA00032554"/>
    </source>
</evidence>
<name>A0A1I5WMG1_9BACI</name>
<dbReference type="Gene3D" id="3.30.70.890">
    <property type="entry name" value="GHMP kinase, C-terminal domain"/>
    <property type="match status" value="1"/>
</dbReference>
<dbReference type="SUPFAM" id="SSF54211">
    <property type="entry name" value="Ribosomal protein S5 domain 2-like"/>
    <property type="match status" value="1"/>
</dbReference>
<evidence type="ECO:0000256" key="8">
    <source>
        <dbReference type="ARBA" id="ARBA00023229"/>
    </source>
</evidence>
<evidence type="ECO:0000259" key="12">
    <source>
        <dbReference type="Pfam" id="PF08544"/>
    </source>
</evidence>
<dbReference type="SUPFAM" id="SSF55060">
    <property type="entry name" value="GHMP Kinase, C-terminal domain"/>
    <property type="match status" value="1"/>
</dbReference>
<evidence type="ECO:0000313" key="14">
    <source>
        <dbReference type="Proteomes" id="UP000198892"/>
    </source>
</evidence>
<dbReference type="EC" id="2.7.1.148" evidence="2 10"/>
<dbReference type="NCBIfam" id="TIGR00154">
    <property type="entry name" value="ispE"/>
    <property type="match status" value="1"/>
</dbReference>
<dbReference type="InterPro" id="IPR006204">
    <property type="entry name" value="GHMP_kinase_N_dom"/>
</dbReference>
<dbReference type="FunFam" id="3.30.70.890:FF:000006">
    <property type="entry name" value="4-diphosphocytidyl-2-C-methyl-D-erythritol kinase"/>
    <property type="match status" value="1"/>
</dbReference>
<comment type="pathway">
    <text evidence="10">Isoprenoid biosynthesis; isopentenyl diphosphate biosynthesis via DXP pathway; isopentenyl diphosphate from 1-deoxy-D-xylulose 5-phosphate: step 3/6.</text>
</comment>
<evidence type="ECO:0000256" key="3">
    <source>
        <dbReference type="ARBA" id="ARBA00017473"/>
    </source>
</evidence>
<keyword evidence="8 10" id="KW-0414">Isoprene biosynthesis</keyword>
<dbReference type="STRING" id="1884432.SAMN05518683_12140"/>
<evidence type="ECO:0000256" key="7">
    <source>
        <dbReference type="ARBA" id="ARBA00022840"/>
    </source>
</evidence>
<gene>
    <name evidence="10" type="primary">ispE</name>
    <name evidence="13" type="ORF">SAMN05518683_12140</name>
</gene>
<organism evidence="13 14">
    <name type="scientific">Salibacterium halotolerans</name>
    <dbReference type="NCBI Taxonomy" id="1884432"/>
    <lineage>
        <taxon>Bacteria</taxon>
        <taxon>Bacillati</taxon>
        <taxon>Bacillota</taxon>
        <taxon>Bacilli</taxon>
        <taxon>Bacillales</taxon>
        <taxon>Bacillaceae</taxon>
    </lineage>
</organism>
<dbReference type="InterPro" id="IPR020568">
    <property type="entry name" value="Ribosomal_Su5_D2-typ_SF"/>
</dbReference>
<dbReference type="PANTHER" id="PTHR43527:SF2">
    <property type="entry name" value="4-DIPHOSPHOCYTIDYL-2-C-METHYL-D-ERYTHRITOL KINASE, CHLOROPLASTIC"/>
    <property type="match status" value="1"/>
</dbReference>
<feature type="domain" description="GHMP kinase N-terminal" evidence="11">
    <location>
        <begin position="67"/>
        <end position="145"/>
    </location>
</feature>
<feature type="domain" description="GHMP kinase C-terminal" evidence="12">
    <location>
        <begin position="212"/>
        <end position="274"/>
    </location>
</feature>
<accession>A0A1I5WMG1</accession>
<dbReference type="HAMAP" id="MF_00061">
    <property type="entry name" value="IspE"/>
    <property type="match status" value="1"/>
</dbReference>
<feature type="binding site" evidence="10">
    <location>
        <begin position="95"/>
        <end position="105"/>
    </location>
    <ligand>
        <name>ATP</name>
        <dbReference type="ChEBI" id="CHEBI:30616"/>
    </ligand>
</feature>
<comment type="catalytic activity">
    <reaction evidence="10">
        <text>4-CDP-2-C-methyl-D-erythritol + ATP = 4-CDP-2-C-methyl-D-erythritol 2-phosphate + ADP + H(+)</text>
        <dbReference type="Rhea" id="RHEA:18437"/>
        <dbReference type="ChEBI" id="CHEBI:15378"/>
        <dbReference type="ChEBI" id="CHEBI:30616"/>
        <dbReference type="ChEBI" id="CHEBI:57823"/>
        <dbReference type="ChEBI" id="CHEBI:57919"/>
        <dbReference type="ChEBI" id="CHEBI:456216"/>
        <dbReference type="EC" id="2.7.1.148"/>
    </reaction>
</comment>
<evidence type="ECO:0000256" key="1">
    <source>
        <dbReference type="ARBA" id="ARBA00009684"/>
    </source>
</evidence>
<evidence type="ECO:0000313" key="13">
    <source>
        <dbReference type="EMBL" id="SFQ20870.1"/>
    </source>
</evidence>
<dbReference type="Pfam" id="PF08544">
    <property type="entry name" value="GHMP_kinases_C"/>
    <property type="match status" value="1"/>
</dbReference>
<keyword evidence="4 10" id="KW-0808">Transferase</keyword>
<dbReference type="EMBL" id="FOXD01000021">
    <property type="protein sequence ID" value="SFQ20870.1"/>
    <property type="molecule type" value="Genomic_DNA"/>
</dbReference>
<comment type="similarity">
    <text evidence="1 10">Belongs to the GHMP kinase family. IspE subfamily.</text>
</comment>
<dbReference type="InterPro" id="IPR004424">
    <property type="entry name" value="IspE"/>
</dbReference>
<sequence length="288" mass="31035">MVKQSIKAPAKINLSLDVLGKRSDGYHEVKMVMTQVDLSDRLDMEPREDGLIHVEMSEGSLPADSRNLAHQAAVLLKQHGGTKMGASIYIYKNIPVAAGLAGGSSDAAAALRGLNELWKLGLSLSELAELGAELGSDVPFCVHGGTALATGRGECIEKIPEPPSCWVVLAKPPVGVSTGDIYKRMRTEDISSTSADTMSAAVRDYNYNAICRSLHNALEQVTLPMYPEIRQIKERMRASGVDAALMSGSGPTVFGLVKKEAKLHRVYNALRGFCDQVYAVRLLGEKQP</sequence>
<evidence type="ECO:0000256" key="5">
    <source>
        <dbReference type="ARBA" id="ARBA00022741"/>
    </source>
</evidence>
<protein>
    <recommendedName>
        <fullName evidence="3 10">4-diphosphocytidyl-2-C-methyl-D-erythritol kinase</fullName>
        <shortName evidence="10">CMK</shortName>
        <ecNumber evidence="2 10">2.7.1.148</ecNumber>
    </recommendedName>
    <alternativeName>
        <fullName evidence="9 10">4-(cytidine-5'-diphospho)-2-C-methyl-D-erythritol kinase</fullName>
    </alternativeName>
</protein>
<feature type="active site" evidence="10">
    <location>
        <position position="11"/>
    </location>
</feature>
<dbReference type="PANTHER" id="PTHR43527">
    <property type="entry name" value="4-DIPHOSPHOCYTIDYL-2-C-METHYL-D-ERYTHRITOL KINASE, CHLOROPLASTIC"/>
    <property type="match status" value="1"/>
</dbReference>
<dbReference type="InterPro" id="IPR014721">
    <property type="entry name" value="Ribsml_uS5_D2-typ_fold_subgr"/>
</dbReference>
<reference evidence="14" key="1">
    <citation type="submission" date="2016-10" db="EMBL/GenBank/DDBJ databases">
        <authorList>
            <person name="Varghese N."/>
            <person name="Submissions S."/>
        </authorList>
    </citation>
    <scope>NUCLEOTIDE SEQUENCE [LARGE SCALE GENOMIC DNA]</scope>
    <source>
        <strain evidence="14">S7</strain>
    </source>
</reference>
<evidence type="ECO:0000259" key="11">
    <source>
        <dbReference type="Pfam" id="PF00288"/>
    </source>
</evidence>
<keyword evidence="5 10" id="KW-0547">Nucleotide-binding</keyword>
<comment type="function">
    <text evidence="10">Catalyzes the phosphorylation of the position 2 hydroxy group of 4-diphosphocytidyl-2C-methyl-D-erythritol.</text>
</comment>
<dbReference type="FunFam" id="3.30.230.10:FF:000029">
    <property type="entry name" value="4-diphosphocytidyl-2-C-methyl-D-erythritol kinase"/>
    <property type="match status" value="1"/>
</dbReference>
<dbReference type="GO" id="GO:0050515">
    <property type="term" value="F:4-(cytidine 5'-diphospho)-2-C-methyl-D-erythritol kinase activity"/>
    <property type="evidence" value="ECO:0007669"/>
    <property type="project" value="UniProtKB-UniRule"/>
</dbReference>
<dbReference type="GO" id="GO:0005524">
    <property type="term" value="F:ATP binding"/>
    <property type="evidence" value="ECO:0007669"/>
    <property type="project" value="UniProtKB-UniRule"/>
</dbReference>
<evidence type="ECO:0000256" key="2">
    <source>
        <dbReference type="ARBA" id="ARBA00012052"/>
    </source>
</evidence>
<dbReference type="NCBIfam" id="NF011202">
    <property type="entry name" value="PRK14608.1"/>
    <property type="match status" value="1"/>
</dbReference>
<proteinExistence type="inferred from homology"/>
<dbReference type="InterPro" id="IPR013750">
    <property type="entry name" value="GHMP_kinase_C_dom"/>
</dbReference>
<evidence type="ECO:0000256" key="6">
    <source>
        <dbReference type="ARBA" id="ARBA00022777"/>
    </source>
</evidence>